<feature type="transmembrane region" description="Helical" evidence="1">
    <location>
        <begin position="7"/>
        <end position="24"/>
    </location>
</feature>
<dbReference type="Proteomes" id="UP000223913">
    <property type="component" value="Unassembled WGS sequence"/>
</dbReference>
<accession>A0A2D0MXS4</accession>
<comment type="caution">
    <text evidence="2">The sequence shown here is derived from an EMBL/GenBank/DDBJ whole genome shotgun (WGS) entry which is preliminary data.</text>
</comment>
<organism evidence="2 3">
    <name type="scientific">Flavilitoribacter nigricans (strain ATCC 23147 / DSM 23189 / NBRC 102662 / NCIMB 1420 / SS-2)</name>
    <name type="common">Lewinella nigricans</name>
    <dbReference type="NCBI Taxonomy" id="1122177"/>
    <lineage>
        <taxon>Bacteria</taxon>
        <taxon>Pseudomonadati</taxon>
        <taxon>Bacteroidota</taxon>
        <taxon>Saprospiria</taxon>
        <taxon>Saprospirales</taxon>
        <taxon>Lewinellaceae</taxon>
        <taxon>Flavilitoribacter</taxon>
    </lineage>
</organism>
<evidence type="ECO:0000256" key="1">
    <source>
        <dbReference type="SAM" id="Phobius"/>
    </source>
</evidence>
<protein>
    <submittedName>
        <fullName evidence="2">Uncharacterized protein</fullName>
    </submittedName>
</protein>
<keyword evidence="1" id="KW-0472">Membrane</keyword>
<keyword evidence="3" id="KW-1185">Reference proteome</keyword>
<evidence type="ECO:0000313" key="3">
    <source>
        <dbReference type="Proteomes" id="UP000223913"/>
    </source>
</evidence>
<sequence length="61" mass="6965">MEIFAPISSFSTLIFFLSFHNWIFSLTDWLPDLLSLQGVKKIRSCLTEGQSATIDITKTVR</sequence>
<reference evidence="2 3" key="1">
    <citation type="submission" date="2017-10" db="EMBL/GenBank/DDBJ databases">
        <title>The draft genome sequence of Lewinella nigricans NBRC 102662.</title>
        <authorList>
            <person name="Wang K."/>
        </authorList>
    </citation>
    <scope>NUCLEOTIDE SEQUENCE [LARGE SCALE GENOMIC DNA]</scope>
    <source>
        <strain evidence="2 3">NBRC 102662</strain>
    </source>
</reference>
<keyword evidence="1" id="KW-0812">Transmembrane</keyword>
<proteinExistence type="predicted"/>
<dbReference type="AlphaFoldDB" id="A0A2D0MXS4"/>
<evidence type="ECO:0000313" key="2">
    <source>
        <dbReference type="EMBL" id="PHN01081.1"/>
    </source>
</evidence>
<keyword evidence="1" id="KW-1133">Transmembrane helix</keyword>
<dbReference type="EMBL" id="PDUD01000064">
    <property type="protein sequence ID" value="PHN01081.1"/>
    <property type="molecule type" value="Genomic_DNA"/>
</dbReference>
<name>A0A2D0MXS4_FLAN2</name>
<gene>
    <name evidence="2" type="ORF">CRP01_39055</name>
</gene>